<evidence type="ECO:0000313" key="10">
    <source>
        <dbReference type="Proteomes" id="UP000054925"/>
    </source>
</evidence>
<evidence type="ECO:0000256" key="3">
    <source>
        <dbReference type="ARBA" id="ARBA00022692"/>
    </source>
</evidence>
<comment type="caution">
    <text evidence="9">The sequence shown here is derived from an EMBL/GenBank/DDBJ whole genome shotgun (WGS) entry which is preliminary data.</text>
</comment>
<feature type="transmembrane region" description="Helical" evidence="7">
    <location>
        <begin position="454"/>
        <end position="477"/>
    </location>
</feature>
<keyword evidence="5 7" id="KW-0472">Membrane</keyword>
<keyword evidence="10" id="KW-1185">Reference proteome</keyword>
<keyword evidence="4 7" id="KW-1133">Transmembrane helix</keyword>
<feature type="transmembrane region" description="Helical" evidence="7">
    <location>
        <begin position="422"/>
        <end position="442"/>
    </location>
</feature>
<feature type="transmembrane region" description="Helical" evidence="7">
    <location>
        <begin position="524"/>
        <end position="542"/>
    </location>
</feature>
<feature type="transmembrane region" description="Helical" evidence="7">
    <location>
        <begin position="139"/>
        <end position="160"/>
    </location>
</feature>
<sequence>MRYLDDFRTWSATVTGRHARTWSAFLDALARRRPAWMLSLAFAEANLSEGLRAACASTAMLLLGQLLHEPDFSYAAIGAFWTCLADAAGTNRMRFASMTAFAFLSTLCGGLTAWASGLGAAPATAAVLVFSMLGAGARIFGAAASQVAILGATACVVMVDRPMHGGVEDARFLLLYFLGCAFATLLSFTVWRIHPFGPPRAALRAAYLRLADMARDCARLLESDDADAAQWAAHASTFRGQARGAVETARAALGKMPSARTDRRLTYGDLLIALANSEQIFAYLIAVTDTCERGRDTLPNPRRAARALNGIAATLQRLAEIVTGETGAPSTEPHERLHALGKRLDAAIGERTSLEFCTEPAEVEAAAPLKDWRAALLSVLRRAGETVKANASIESIGMRHAARVGVATTLAFLIVRTLQVPFGYWATMATLLILQPSLATSWTRSVERAAGSVAGALFAAGLGLFVHTPLAISLFVFPLVCATMALRTVSYALFVFFITPSFVLVADFAASVGAGEFVHAATRLGNNVLGCVIALAATFLLWPSREPASFDDKLARAISANLAYLAAALARARIADAEIEHARRGAGLASNNAEETLARLRLERLNTSATEEFGSTALALLRRIAGTATRARLTVGVATTDERLVAWVRAVAHALDARLTANERAEALRTFPTTRLTRLETDAVNQVIVLSNLLEQAKHHPPSGLQSRSR</sequence>
<proteinExistence type="inferred from homology"/>
<dbReference type="RefSeq" id="WP_087657066.1">
    <property type="nucleotide sequence ID" value="NZ_FCOL02000015.1"/>
</dbReference>
<evidence type="ECO:0000256" key="5">
    <source>
        <dbReference type="ARBA" id="ARBA00023136"/>
    </source>
</evidence>
<dbReference type="InterPro" id="IPR049453">
    <property type="entry name" value="Memb_transporter_dom"/>
</dbReference>
<gene>
    <name evidence="9" type="ORF">AWB67_03070</name>
</gene>
<dbReference type="OrthoDB" id="138020at2"/>
<feature type="transmembrane region" description="Helical" evidence="7">
    <location>
        <begin position="101"/>
        <end position="133"/>
    </location>
</feature>
<feature type="transmembrane region" description="Helical" evidence="7">
    <location>
        <begin position="489"/>
        <end position="512"/>
    </location>
</feature>
<name>A0A158IXY0_9BURK</name>
<protein>
    <submittedName>
        <fullName evidence="9">Membrane protein-like protein</fullName>
    </submittedName>
</protein>
<keyword evidence="2" id="KW-1003">Cell membrane</keyword>
<reference evidence="9" key="1">
    <citation type="submission" date="2016-01" db="EMBL/GenBank/DDBJ databases">
        <authorList>
            <person name="Peeters C."/>
        </authorList>
    </citation>
    <scope>NUCLEOTIDE SEQUENCE [LARGE SCALE GENOMIC DNA]</scope>
    <source>
        <strain evidence="9">LMG 22937</strain>
    </source>
</reference>
<evidence type="ECO:0000256" key="4">
    <source>
        <dbReference type="ARBA" id="ARBA00022989"/>
    </source>
</evidence>
<evidence type="ECO:0000256" key="7">
    <source>
        <dbReference type="SAM" id="Phobius"/>
    </source>
</evidence>
<evidence type="ECO:0000256" key="1">
    <source>
        <dbReference type="ARBA" id="ARBA00004651"/>
    </source>
</evidence>
<feature type="domain" description="Integral membrane bound transporter" evidence="8">
    <location>
        <begin position="410"/>
        <end position="536"/>
    </location>
</feature>
<evidence type="ECO:0000256" key="2">
    <source>
        <dbReference type="ARBA" id="ARBA00022475"/>
    </source>
</evidence>
<comment type="subcellular location">
    <subcellularLocation>
        <location evidence="1">Cell membrane</location>
        <topology evidence="1">Multi-pass membrane protein</topology>
    </subcellularLocation>
</comment>
<dbReference type="PANTHER" id="PTHR30509:SF9">
    <property type="entry name" value="MULTIDRUG RESISTANCE PROTEIN MDTO"/>
    <property type="match status" value="1"/>
</dbReference>
<feature type="transmembrane region" description="Helical" evidence="7">
    <location>
        <begin position="172"/>
        <end position="191"/>
    </location>
</feature>
<dbReference type="EMBL" id="FCOL02000015">
    <property type="protein sequence ID" value="SAL61494.1"/>
    <property type="molecule type" value="Genomic_DNA"/>
</dbReference>
<dbReference type="AlphaFoldDB" id="A0A158IXY0"/>
<dbReference type="PANTHER" id="PTHR30509">
    <property type="entry name" value="P-HYDROXYBENZOIC ACID EFFLUX PUMP SUBUNIT-RELATED"/>
    <property type="match status" value="1"/>
</dbReference>
<comment type="similarity">
    <text evidence="6">Belongs to the YccS/YhfK family.</text>
</comment>
<accession>A0A158IXY0</accession>
<evidence type="ECO:0000256" key="6">
    <source>
        <dbReference type="ARBA" id="ARBA00043993"/>
    </source>
</evidence>
<dbReference type="Pfam" id="PF13515">
    <property type="entry name" value="FUSC_2"/>
    <property type="match status" value="1"/>
</dbReference>
<dbReference type="Proteomes" id="UP000054925">
    <property type="component" value="Unassembled WGS sequence"/>
</dbReference>
<dbReference type="GO" id="GO:0005886">
    <property type="term" value="C:plasma membrane"/>
    <property type="evidence" value="ECO:0007669"/>
    <property type="project" value="UniProtKB-SubCell"/>
</dbReference>
<organism evidence="9 10">
    <name type="scientific">Caballeronia terrestris</name>
    <dbReference type="NCBI Taxonomy" id="1226301"/>
    <lineage>
        <taxon>Bacteria</taxon>
        <taxon>Pseudomonadati</taxon>
        <taxon>Pseudomonadota</taxon>
        <taxon>Betaproteobacteria</taxon>
        <taxon>Burkholderiales</taxon>
        <taxon>Burkholderiaceae</taxon>
        <taxon>Caballeronia</taxon>
    </lineage>
</organism>
<keyword evidence="3 7" id="KW-0812">Transmembrane</keyword>
<evidence type="ECO:0000259" key="8">
    <source>
        <dbReference type="Pfam" id="PF13515"/>
    </source>
</evidence>
<evidence type="ECO:0000313" key="9">
    <source>
        <dbReference type="EMBL" id="SAL61494.1"/>
    </source>
</evidence>